<dbReference type="PRINTS" id="PR00121">
    <property type="entry name" value="NAKATPASE"/>
</dbReference>
<comment type="subcellular location">
    <subcellularLocation>
        <location evidence="1">Membrane</location>
        <topology evidence="1">Multi-pass membrane protein</topology>
    </subcellularLocation>
</comment>
<dbReference type="Pfam" id="PF00122">
    <property type="entry name" value="E1-E2_ATPase"/>
    <property type="match status" value="1"/>
</dbReference>
<dbReference type="NCBIfam" id="TIGR01494">
    <property type="entry name" value="ATPase_P-type"/>
    <property type="match status" value="2"/>
</dbReference>
<dbReference type="InterPro" id="IPR044492">
    <property type="entry name" value="P_typ_ATPase_HD_dom"/>
</dbReference>
<dbReference type="PANTHER" id="PTHR43294:SF5">
    <property type="entry name" value="CATION-TRANSPORTING P-TYPE ATPASE N-TERMINAL DOMAIN-CONTAINING PROTEIN"/>
    <property type="match status" value="1"/>
</dbReference>
<accession>A0A2A2KCE7</accession>
<dbReference type="PRINTS" id="PR00119">
    <property type="entry name" value="CATATPASE"/>
</dbReference>
<dbReference type="GO" id="GO:0030007">
    <property type="term" value="P:intracellular potassium ion homeostasis"/>
    <property type="evidence" value="ECO:0007669"/>
    <property type="project" value="TreeGrafter"/>
</dbReference>
<dbReference type="InterPro" id="IPR023298">
    <property type="entry name" value="ATPase_P-typ_TM_dom_sf"/>
</dbReference>
<dbReference type="AlphaFoldDB" id="A0A2A2KCE7"/>
<dbReference type="SUPFAM" id="SSF81653">
    <property type="entry name" value="Calcium ATPase, transduction domain A"/>
    <property type="match status" value="1"/>
</dbReference>
<dbReference type="SFLD" id="SFLDG00002">
    <property type="entry name" value="C1.7:_P-type_atpase_like"/>
    <property type="match status" value="1"/>
</dbReference>
<organism evidence="10 11">
    <name type="scientific">Diploscapter pachys</name>
    <dbReference type="NCBI Taxonomy" id="2018661"/>
    <lineage>
        <taxon>Eukaryota</taxon>
        <taxon>Metazoa</taxon>
        <taxon>Ecdysozoa</taxon>
        <taxon>Nematoda</taxon>
        <taxon>Chromadorea</taxon>
        <taxon>Rhabditida</taxon>
        <taxon>Rhabditina</taxon>
        <taxon>Rhabditomorpha</taxon>
        <taxon>Rhabditoidea</taxon>
        <taxon>Rhabditidae</taxon>
        <taxon>Diploscapter</taxon>
    </lineage>
</organism>
<keyword evidence="6 8" id="KW-1133">Transmembrane helix</keyword>
<dbReference type="SUPFAM" id="SSF81665">
    <property type="entry name" value="Calcium ATPase, transmembrane domain M"/>
    <property type="match status" value="1"/>
</dbReference>
<feature type="transmembrane region" description="Helical" evidence="8">
    <location>
        <begin position="824"/>
        <end position="845"/>
    </location>
</feature>
<evidence type="ECO:0000256" key="6">
    <source>
        <dbReference type="ARBA" id="ARBA00022989"/>
    </source>
</evidence>
<evidence type="ECO:0000256" key="5">
    <source>
        <dbReference type="ARBA" id="ARBA00022967"/>
    </source>
</evidence>
<dbReference type="PANTHER" id="PTHR43294">
    <property type="entry name" value="SODIUM/POTASSIUM-TRANSPORTING ATPASE SUBUNIT ALPHA"/>
    <property type="match status" value="1"/>
</dbReference>
<keyword evidence="5" id="KW-1278">Translocase</keyword>
<dbReference type="Proteomes" id="UP000218231">
    <property type="component" value="Unassembled WGS sequence"/>
</dbReference>
<dbReference type="Gene3D" id="3.40.50.1000">
    <property type="entry name" value="HAD superfamily/HAD-like"/>
    <property type="match status" value="1"/>
</dbReference>
<sequence length="914" mass="101703">MTTANTSSITDSGRRTPPLFKRIFSRNKVSSKDAEKGTQLDSLFSEHTWDIEKLEQNFPDSNIAVDKPDKSKGLSQEKADELLRINGPNILPKQKEMSDLELFIRQFLNILWILLIVAALLTLVSYFTMDDIISLWVAILLFVLIFVMCTVSWYQEREARKVIRGFENLLPEICNVIRGGIEKQVQAADIVVGDIIKIQSGLRVPADARIIDCAQLKLETSSITGEAEPLDYHPHSVTPNIPIFESHNVAFNSSLCVDGEGMGVVIRTGVNTVIGQIAALTTGQPTKKSHLEKQIKIFVHFLLILAPAVGTISMIVGGLTFGWGNWILLLSTSYAVCAIALVPEGLSATVTSILTVVARRLEKKSVYLKRLDIAEALGSANIIASDKTGTLTKNVMTVTDMWIDDLVIHGFPRLDDHTLRDLKTLETFKPPISDILLAMAVCNKADFDYDKDVKIDINEQFTMTLNKRPASVAARARLSSQDGISRTTHRSIDKTILPFSSFASFLKYRTLVSKRPALGAASDVAMLKYAAQVIDVGKNRRINPVVFEIPFNSKRKWQLVVIKKHKLADGQAKYKLIMKGASDILIKKCDKIMNMNEEEVPLDENERAKFERAVETFGEQGRRVIGFAQVEFVAADNFVFNEKEGNYPQEGLAFLGTCAIMDPPRDETADAIKSCKDAGIRIFMVTGDHHTTAKAIAEQIGLIDDKPANQSNWEIVKGEDIPKLTHRDWDRLAARNSLVFSRTTPEQKLLIVEEMQKRKQVIAMTGDGVNDSPALKKADIGVGMGSGSEFAKQAADIILMNDNFASIVSSIKEGRLMFENIKKLMAYVMPHAITELWGIWIYYLFGMPVATNSLIVLSMDLGTEIPPGIAMCNEPFESDIMVIYILNETFVIQSTLDKGLLTTMQRCHLKRKSI</sequence>
<dbReference type="InterPro" id="IPR004014">
    <property type="entry name" value="ATPase_P-typ_cation-transptr_N"/>
</dbReference>
<dbReference type="STRING" id="2018661.A0A2A2KCE7"/>
<dbReference type="Pfam" id="PF13246">
    <property type="entry name" value="Cation_ATPase"/>
    <property type="match status" value="1"/>
</dbReference>
<evidence type="ECO:0000313" key="10">
    <source>
        <dbReference type="EMBL" id="PAV71601.1"/>
    </source>
</evidence>
<keyword evidence="2 8" id="KW-0812">Transmembrane</keyword>
<dbReference type="GO" id="GO:0016887">
    <property type="term" value="F:ATP hydrolysis activity"/>
    <property type="evidence" value="ECO:0007669"/>
    <property type="project" value="InterPro"/>
</dbReference>
<dbReference type="GO" id="GO:0005524">
    <property type="term" value="F:ATP binding"/>
    <property type="evidence" value="ECO:0007669"/>
    <property type="project" value="UniProtKB-KW"/>
</dbReference>
<feature type="transmembrane region" description="Helical" evidence="8">
    <location>
        <begin position="107"/>
        <end position="127"/>
    </location>
</feature>
<evidence type="ECO:0000259" key="9">
    <source>
        <dbReference type="SMART" id="SM00831"/>
    </source>
</evidence>
<dbReference type="GO" id="GO:0006883">
    <property type="term" value="P:intracellular sodium ion homeostasis"/>
    <property type="evidence" value="ECO:0007669"/>
    <property type="project" value="TreeGrafter"/>
</dbReference>
<evidence type="ECO:0000256" key="3">
    <source>
        <dbReference type="ARBA" id="ARBA00022741"/>
    </source>
</evidence>
<keyword evidence="7 8" id="KW-0472">Membrane</keyword>
<dbReference type="Pfam" id="PF00690">
    <property type="entry name" value="Cation_ATPase_N"/>
    <property type="match status" value="1"/>
</dbReference>
<dbReference type="InterPro" id="IPR001757">
    <property type="entry name" value="P_typ_ATPase"/>
</dbReference>
<dbReference type="SMART" id="SM00831">
    <property type="entry name" value="Cation_ATPase_N"/>
    <property type="match status" value="1"/>
</dbReference>
<feature type="transmembrane region" description="Helical" evidence="8">
    <location>
        <begin position="133"/>
        <end position="154"/>
    </location>
</feature>
<dbReference type="Gene3D" id="3.40.1110.10">
    <property type="entry name" value="Calcium-transporting ATPase, cytoplasmic domain N"/>
    <property type="match status" value="1"/>
</dbReference>
<dbReference type="InterPro" id="IPR023214">
    <property type="entry name" value="HAD_sf"/>
</dbReference>
<dbReference type="Gene3D" id="2.70.150.10">
    <property type="entry name" value="Calcium-transporting ATPase, cytoplasmic transduction domain A"/>
    <property type="match status" value="1"/>
</dbReference>
<name>A0A2A2KCE7_9BILA</name>
<dbReference type="SFLD" id="SFLDS00003">
    <property type="entry name" value="Haloacid_Dehalogenase"/>
    <property type="match status" value="1"/>
</dbReference>
<feature type="transmembrane region" description="Helical" evidence="8">
    <location>
        <begin position="297"/>
        <end position="321"/>
    </location>
</feature>
<feature type="domain" description="Cation-transporting P-type ATPase N-terminal" evidence="9">
    <location>
        <begin position="45"/>
        <end position="127"/>
    </location>
</feature>
<dbReference type="GO" id="GO:0005391">
    <property type="term" value="F:P-type sodium:potassium-exchanging transporter activity"/>
    <property type="evidence" value="ECO:0007669"/>
    <property type="project" value="TreeGrafter"/>
</dbReference>
<dbReference type="PROSITE" id="PS00154">
    <property type="entry name" value="ATPASE_E1_E2"/>
    <property type="match status" value="1"/>
</dbReference>
<dbReference type="InterPro" id="IPR036412">
    <property type="entry name" value="HAD-like_sf"/>
</dbReference>
<reference evidence="10 11" key="1">
    <citation type="journal article" date="2017" name="Curr. Biol.">
        <title>Genome architecture and evolution of a unichromosomal asexual nematode.</title>
        <authorList>
            <person name="Fradin H."/>
            <person name="Zegar C."/>
            <person name="Gutwein M."/>
            <person name="Lucas J."/>
            <person name="Kovtun M."/>
            <person name="Corcoran D."/>
            <person name="Baugh L.R."/>
            <person name="Kiontke K."/>
            <person name="Gunsalus K."/>
            <person name="Fitch D.H."/>
            <person name="Piano F."/>
        </authorList>
    </citation>
    <scope>NUCLEOTIDE SEQUENCE [LARGE SCALE GENOMIC DNA]</scope>
    <source>
        <strain evidence="10">PF1309</strain>
    </source>
</reference>
<evidence type="ECO:0000256" key="1">
    <source>
        <dbReference type="ARBA" id="ARBA00004141"/>
    </source>
</evidence>
<dbReference type="SUPFAM" id="SSF81660">
    <property type="entry name" value="Metal cation-transporting ATPase, ATP-binding domain N"/>
    <property type="match status" value="1"/>
</dbReference>
<dbReference type="FunFam" id="3.40.50.1000:FF:000083">
    <property type="entry name" value="Sodium/potassium-transporting ATPase subunit alpha"/>
    <property type="match status" value="1"/>
</dbReference>
<protein>
    <recommendedName>
        <fullName evidence="9">Cation-transporting P-type ATPase N-terminal domain-containing protein</fullName>
    </recommendedName>
</protein>
<dbReference type="SUPFAM" id="SSF56784">
    <property type="entry name" value="HAD-like"/>
    <property type="match status" value="1"/>
</dbReference>
<dbReference type="Pfam" id="PF08282">
    <property type="entry name" value="Hydrolase_3"/>
    <property type="match status" value="1"/>
</dbReference>
<dbReference type="EMBL" id="LIAE01008971">
    <property type="protein sequence ID" value="PAV71599.1"/>
    <property type="molecule type" value="Genomic_DNA"/>
</dbReference>
<proteinExistence type="predicted"/>
<dbReference type="Gene3D" id="1.20.1110.10">
    <property type="entry name" value="Calcium-transporting ATPase, transmembrane domain"/>
    <property type="match status" value="1"/>
</dbReference>
<keyword evidence="4" id="KW-0067">ATP-binding</keyword>
<evidence type="ECO:0000256" key="7">
    <source>
        <dbReference type="ARBA" id="ARBA00023136"/>
    </source>
</evidence>
<evidence type="ECO:0000256" key="8">
    <source>
        <dbReference type="SAM" id="Phobius"/>
    </source>
</evidence>
<dbReference type="InterPro" id="IPR018303">
    <property type="entry name" value="ATPase_P-typ_P_site"/>
</dbReference>
<comment type="caution">
    <text evidence="10">The sequence shown here is derived from an EMBL/GenBank/DDBJ whole genome shotgun (WGS) entry which is preliminary data.</text>
</comment>
<dbReference type="GO" id="GO:0005886">
    <property type="term" value="C:plasma membrane"/>
    <property type="evidence" value="ECO:0007669"/>
    <property type="project" value="TreeGrafter"/>
</dbReference>
<gene>
    <name evidence="10" type="ORF">WR25_22369</name>
</gene>
<evidence type="ECO:0000256" key="2">
    <source>
        <dbReference type="ARBA" id="ARBA00022692"/>
    </source>
</evidence>
<dbReference type="InterPro" id="IPR059000">
    <property type="entry name" value="ATPase_P-type_domA"/>
</dbReference>
<dbReference type="GO" id="GO:1990573">
    <property type="term" value="P:potassium ion import across plasma membrane"/>
    <property type="evidence" value="ECO:0007669"/>
    <property type="project" value="TreeGrafter"/>
</dbReference>
<dbReference type="GO" id="GO:1902600">
    <property type="term" value="P:proton transmembrane transport"/>
    <property type="evidence" value="ECO:0007669"/>
    <property type="project" value="TreeGrafter"/>
</dbReference>
<dbReference type="EMBL" id="LIAE01008971">
    <property type="protein sequence ID" value="PAV71601.1"/>
    <property type="molecule type" value="Genomic_DNA"/>
</dbReference>
<dbReference type="InterPro" id="IPR008250">
    <property type="entry name" value="ATPase_P-typ_transduc_dom_A_sf"/>
</dbReference>
<dbReference type="SFLD" id="SFLDF00027">
    <property type="entry name" value="p-type_atpase"/>
    <property type="match status" value="1"/>
</dbReference>
<dbReference type="InterPro" id="IPR050510">
    <property type="entry name" value="Cation_transp_ATPase_P-type"/>
</dbReference>
<keyword evidence="3" id="KW-0547">Nucleotide-binding</keyword>
<evidence type="ECO:0000256" key="4">
    <source>
        <dbReference type="ARBA" id="ARBA00022840"/>
    </source>
</evidence>
<dbReference type="InterPro" id="IPR023299">
    <property type="entry name" value="ATPase_P-typ_cyto_dom_N"/>
</dbReference>
<keyword evidence="11" id="KW-1185">Reference proteome</keyword>
<evidence type="ECO:0000313" key="11">
    <source>
        <dbReference type="Proteomes" id="UP000218231"/>
    </source>
</evidence>
<dbReference type="OrthoDB" id="3352408at2759"/>
<dbReference type="GO" id="GO:0036376">
    <property type="term" value="P:sodium ion export across plasma membrane"/>
    <property type="evidence" value="ECO:0007669"/>
    <property type="project" value="TreeGrafter"/>
</dbReference>